<dbReference type="Gene3D" id="3.40.710.10">
    <property type="entry name" value="DD-peptidase/beta-lactamase superfamily"/>
    <property type="match status" value="1"/>
</dbReference>
<reference evidence="2" key="1">
    <citation type="submission" date="2013-07" db="EMBL/GenBank/DDBJ databases">
        <title>The Genome Sequence of Cryptococcus dejecticola CBS10117.</title>
        <authorList>
            <consortium name="The Broad Institute Genome Sequencing Platform"/>
            <person name="Cuomo C."/>
            <person name="Litvintseva A."/>
            <person name="Chen Y."/>
            <person name="Heitman J."/>
            <person name="Sun S."/>
            <person name="Springer D."/>
            <person name="Dromer F."/>
            <person name="Young S.K."/>
            <person name="Zeng Q."/>
            <person name="Gargeya S."/>
            <person name="Fitzgerald M."/>
            <person name="Abouelleil A."/>
            <person name="Alvarado L."/>
            <person name="Berlin A.M."/>
            <person name="Chapman S.B."/>
            <person name="Dewar J."/>
            <person name="Goldberg J."/>
            <person name="Griggs A."/>
            <person name="Gujja S."/>
            <person name="Hansen M."/>
            <person name="Howarth C."/>
            <person name="Imamovic A."/>
            <person name="Larimer J."/>
            <person name="McCowan C."/>
            <person name="Murphy C."/>
            <person name="Pearson M."/>
            <person name="Priest M."/>
            <person name="Roberts A."/>
            <person name="Saif S."/>
            <person name="Shea T."/>
            <person name="Sykes S."/>
            <person name="Wortman J."/>
            <person name="Nusbaum C."/>
            <person name="Birren B."/>
        </authorList>
    </citation>
    <scope>NUCLEOTIDE SEQUENCE [LARGE SCALE GENOMIC DNA]</scope>
    <source>
        <strain evidence="2">CBS 10117</strain>
    </source>
</reference>
<dbReference type="RefSeq" id="XP_018260716.1">
    <property type="nucleotide sequence ID" value="XM_018409713.1"/>
</dbReference>
<proteinExistence type="predicted"/>
<dbReference type="GeneID" id="28970130"/>
<dbReference type="VEuPathDB" id="FungiDB:I303_06431"/>
<dbReference type="Proteomes" id="UP000078595">
    <property type="component" value="Chromosome 9"/>
</dbReference>
<dbReference type="Pfam" id="PF00144">
    <property type="entry name" value="Beta-lactamase"/>
    <property type="match status" value="1"/>
</dbReference>
<dbReference type="InterPro" id="IPR001466">
    <property type="entry name" value="Beta-lactam-related"/>
</dbReference>
<dbReference type="SUPFAM" id="SSF56601">
    <property type="entry name" value="beta-lactamase/transpeptidase-like"/>
    <property type="match status" value="1"/>
</dbReference>
<evidence type="ECO:0000313" key="2">
    <source>
        <dbReference type="EMBL" id="OBR82874.1"/>
    </source>
</evidence>
<sequence length="146" mass="16367">MIPFEIETEIENALESFRVPGCQVITYKEGLQAAKVTEGYIKAFGHQDLNRQIAMTAKTRLPLASCTKLFTLHLLIPILEEHGHTMFTPLNVVLPGLEAELGEKGRWTCRDVCTHMTGLQSWDKWFEIGEDGLSSSDIVDKVLPPL</sequence>
<dbReference type="EMBL" id="CP144538">
    <property type="protein sequence ID" value="WWC64420.1"/>
    <property type="molecule type" value="Genomic_DNA"/>
</dbReference>
<dbReference type="OrthoDB" id="5946976at2759"/>
<organism evidence="2">
    <name type="scientific">Kwoniella dejecticola CBS 10117</name>
    <dbReference type="NCBI Taxonomy" id="1296121"/>
    <lineage>
        <taxon>Eukaryota</taxon>
        <taxon>Fungi</taxon>
        <taxon>Dikarya</taxon>
        <taxon>Basidiomycota</taxon>
        <taxon>Agaricomycotina</taxon>
        <taxon>Tremellomycetes</taxon>
        <taxon>Tremellales</taxon>
        <taxon>Cryptococcaceae</taxon>
        <taxon>Kwoniella</taxon>
    </lineage>
</organism>
<dbReference type="STRING" id="1296121.A0A1A5ZYJ3"/>
<name>A0A1A5ZYJ3_9TREE</name>
<evidence type="ECO:0000259" key="1">
    <source>
        <dbReference type="Pfam" id="PF00144"/>
    </source>
</evidence>
<dbReference type="AlphaFoldDB" id="A0A1A5ZYJ3"/>
<accession>A0A1A5ZYJ3</accession>
<gene>
    <name evidence="2" type="ORF">I303_06431</name>
    <name evidence="3" type="ORF">I303_107030</name>
</gene>
<keyword evidence="4" id="KW-1185">Reference proteome</keyword>
<reference evidence="3" key="2">
    <citation type="submission" date="2013-07" db="EMBL/GenBank/DDBJ databases">
        <authorList>
            <consortium name="The Broad Institute Genome Sequencing Platform"/>
            <person name="Cuomo C."/>
            <person name="Litvintseva A."/>
            <person name="Chen Y."/>
            <person name="Heitman J."/>
            <person name="Sun S."/>
            <person name="Springer D."/>
            <person name="Dromer F."/>
            <person name="Young S.K."/>
            <person name="Zeng Q."/>
            <person name="Gargeya S."/>
            <person name="Fitzgerald M."/>
            <person name="Abouelleil A."/>
            <person name="Alvarado L."/>
            <person name="Berlin A.M."/>
            <person name="Chapman S.B."/>
            <person name="Dewar J."/>
            <person name="Goldberg J."/>
            <person name="Griggs A."/>
            <person name="Gujja S."/>
            <person name="Hansen M."/>
            <person name="Howarth C."/>
            <person name="Imamovic A."/>
            <person name="Larimer J."/>
            <person name="McCowan C."/>
            <person name="Murphy C."/>
            <person name="Pearson M."/>
            <person name="Priest M."/>
            <person name="Roberts A."/>
            <person name="Saif S."/>
            <person name="Shea T."/>
            <person name="Sykes S."/>
            <person name="Wortman J."/>
            <person name="Nusbaum C."/>
            <person name="Birren B."/>
        </authorList>
    </citation>
    <scope>NUCLEOTIDE SEQUENCE</scope>
    <source>
        <strain evidence="3">CBS 10117</strain>
    </source>
</reference>
<protein>
    <recommendedName>
        <fullName evidence="1">Beta-lactamase-related domain-containing protein</fullName>
    </recommendedName>
</protein>
<dbReference type="EMBL" id="KI894034">
    <property type="protein sequence ID" value="OBR82874.1"/>
    <property type="molecule type" value="Genomic_DNA"/>
</dbReference>
<reference evidence="3" key="3">
    <citation type="submission" date="2024-02" db="EMBL/GenBank/DDBJ databases">
        <title>Comparative genomics of Cryptococcus and Kwoniella reveals pathogenesis evolution and contrasting modes of karyotype evolution via chromosome fusion or intercentromeric recombination.</title>
        <authorList>
            <person name="Coelho M.A."/>
            <person name="David-Palma M."/>
            <person name="Shea T."/>
            <person name="Bowers K."/>
            <person name="McGinley-Smith S."/>
            <person name="Mohammad A.W."/>
            <person name="Gnirke A."/>
            <person name="Yurkov A.M."/>
            <person name="Nowrousian M."/>
            <person name="Sun S."/>
            <person name="Cuomo C.A."/>
            <person name="Heitman J."/>
        </authorList>
    </citation>
    <scope>NUCLEOTIDE SEQUENCE</scope>
    <source>
        <strain evidence="3">CBS 10117</strain>
    </source>
</reference>
<dbReference type="InterPro" id="IPR012338">
    <property type="entry name" value="Beta-lactam/transpept-like"/>
</dbReference>
<feature type="domain" description="Beta-lactamase-related" evidence="1">
    <location>
        <begin position="40"/>
        <end position="129"/>
    </location>
</feature>
<evidence type="ECO:0000313" key="3">
    <source>
        <dbReference type="EMBL" id="WWC64420.1"/>
    </source>
</evidence>
<dbReference type="KEGG" id="kdj:28970130"/>
<evidence type="ECO:0000313" key="4">
    <source>
        <dbReference type="Proteomes" id="UP000078595"/>
    </source>
</evidence>